<dbReference type="PANTHER" id="PTHR30572:SF15">
    <property type="entry name" value="ABC TRANSPORTER PERMEASE"/>
    <property type="match status" value="1"/>
</dbReference>
<gene>
    <name evidence="9" type="ORF">DFR29_101510</name>
</gene>
<name>A0A4V6PYI3_9GAMM</name>
<evidence type="ECO:0000313" key="9">
    <source>
        <dbReference type="EMBL" id="TDR48886.1"/>
    </source>
</evidence>
<organism evidence="9 10">
    <name type="scientific">Tahibacter aquaticus</name>
    <dbReference type="NCBI Taxonomy" id="520092"/>
    <lineage>
        <taxon>Bacteria</taxon>
        <taxon>Pseudomonadati</taxon>
        <taxon>Pseudomonadota</taxon>
        <taxon>Gammaproteobacteria</taxon>
        <taxon>Lysobacterales</taxon>
        <taxon>Rhodanobacteraceae</taxon>
        <taxon>Tahibacter</taxon>
    </lineage>
</organism>
<evidence type="ECO:0000256" key="5">
    <source>
        <dbReference type="ARBA" id="ARBA00023136"/>
    </source>
</evidence>
<dbReference type="OrthoDB" id="241967at2"/>
<evidence type="ECO:0000256" key="1">
    <source>
        <dbReference type="ARBA" id="ARBA00004651"/>
    </source>
</evidence>
<evidence type="ECO:0000256" key="4">
    <source>
        <dbReference type="ARBA" id="ARBA00022989"/>
    </source>
</evidence>
<comment type="subcellular location">
    <subcellularLocation>
        <location evidence="1">Cell membrane</location>
        <topology evidence="1">Multi-pass membrane protein</topology>
    </subcellularLocation>
</comment>
<keyword evidence="10" id="KW-1185">Reference proteome</keyword>
<comment type="caution">
    <text evidence="9">The sequence shown here is derived from an EMBL/GenBank/DDBJ whole genome shotgun (WGS) entry which is preliminary data.</text>
</comment>
<evidence type="ECO:0000259" key="7">
    <source>
        <dbReference type="Pfam" id="PF02687"/>
    </source>
</evidence>
<dbReference type="Pfam" id="PF02687">
    <property type="entry name" value="FtsX"/>
    <property type="match status" value="1"/>
</dbReference>
<dbReference type="AlphaFoldDB" id="A0A4V6PYI3"/>
<reference evidence="9 10" key="1">
    <citation type="submission" date="2019-03" db="EMBL/GenBank/DDBJ databases">
        <title>Genomic Encyclopedia of Type Strains, Phase IV (KMG-IV): sequencing the most valuable type-strain genomes for metagenomic binning, comparative biology and taxonomic classification.</title>
        <authorList>
            <person name="Goeker M."/>
        </authorList>
    </citation>
    <scope>NUCLEOTIDE SEQUENCE [LARGE SCALE GENOMIC DNA]</scope>
    <source>
        <strain evidence="9 10">DSM 21667</strain>
    </source>
</reference>
<evidence type="ECO:0000259" key="8">
    <source>
        <dbReference type="Pfam" id="PF12704"/>
    </source>
</evidence>
<keyword evidence="4 6" id="KW-1133">Transmembrane helix</keyword>
<sequence>MFSQITAITGINIKSIPERWGASLVIVVGLAGVVAVFTALLAMAEGFSSTLVAAGRSDLALVLRGGSSNSELNSAMSREVATLITQAPGIRKGADGKPETATELVIISELPKKDEPQAAAGKRQTGVNVTLRGVEESSFAMRPKLKIIEGRKFQPGLREIVVGRGVIQQFQGAEVGKVVRMRGSDWTVVGVFESGDACESELWVDAGTAQTSFGRSGFSSILAVLDGPDALDKLKAALAADPRLASDVTTQQEYFSAQTKQFRATIGVLAGFVVVIMGLGAIFAALNTMYAAVATRAREIATLRAIGFGSLPVLVSIMIEAVFLALVGGFIGAMIAYVLFNNVSLSTLGANFTQVVFSFKVTPQLVGTGLIIALVIGFCGGLLPAARAARIPITTALRES</sequence>
<dbReference type="Pfam" id="PF12704">
    <property type="entry name" value="MacB_PCD"/>
    <property type="match status" value="1"/>
</dbReference>
<feature type="domain" description="MacB-like periplasmic core" evidence="8">
    <location>
        <begin position="24"/>
        <end position="239"/>
    </location>
</feature>
<dbReference type="Proteomes" id="UP000295293">
    <property type="component" value="Unassembled WGS sequence"/>
</dbReference>
<dbReference type="InterPro" id="IPR050250">
    <property type="entry name" value="Macrolide_Exporter_MacB"/>
</dbReference>
<dbReference type="RefSeq" id="WP_133816986.1">
    <property type="nucleotide sequence ID" value="NZ_SNZH01000001.1"/>
</dbReference>
<evidence type="ECO:0000313" key="10">
    <source>
        <dbReference type="Proteomes" id="UP000295293"/>
    </source>
</evidence>
<keyword evidence="5 6" id="KW-0472">Membrane</keyword>
<feature type="domain" description="ABC3 transporter permease C-terminal" evidence="7">
    <location>
        <begin position="272"/>
        <end position="392"/>
    </location>
</feature>
<feature type="transmembrane region" description="Helical" evidence="6">
    <location>
        <begin position="313"/>
        <end position="340"/>
    </location>
</feature>
<keyword evidence="3 6" id="KW-0812">Transmembrane</keyword>
<dbReference type="InterPro" id="IPR003838">
    <property type="entry name" value="ABC3_permease_C"/>
</dbReference>
<dbReference type="InterPro" id="IPR025857">
    <property type="entry name" value="MacB_PCD"/>
</dbReference>
<dbReference type="PANTHER" id="PTHR30572">
    <property type="entry name" value="MEMBRANE COMPONENT OF TRANSPORTER-RELATED"/>
    <property type="match status" value="1"/>
</dbReference>
<evidence type="ECO:0000256" key="6">
    <source>
        <dbReference type="SAM" id="Phobius"/>
    </source>
</evidence>
<accession>A0A4V6PYI3</accession>
<dbReference type="GO" id="GO:0022857">
    <property type="term" value="F:transmembrane transporter activity"/>
    <property type="evidence" value="ECO:0007669"/>
    <property type="project" value="TreeGrafter"/>
</dbReference>
<feature type="transmembrane region" description="Helical" evidence="6">
    <location>
        <begin position="266"/>
        <end position="293"/>
    </location>
</feature>
<protein>
    <submittedName>
        <fullName evidence="9">Putative ABC transport system permease protein</fullName>
    </submittedName>
</protein>
<evidence type="ECO:0000256" key="3">
    <source>
        <dbReference type="ARBA" id="ARBA00022692"/>
    </source>
</evidence>
<proteinExistence type="predicted"/>
<feature type="transmembrane region" description="Helical" evidence="6">
    <location>
        <begin position="365"/>
        <end position="383"/>
    </location>
</feature>
<dbReference type="GO" id="GO:0005886">
    <property type="term" value="C:plasma membrane"/>
    <property type="evidence" value="ECO:0007669"/>
    <property type="project" value="UniProtKB-SubCell"/>
</dbReference>
<feature type="transmembrane region" description="Helical" evidence="6">
    <location>
        <begin position="20"/>
        <end position="44"/>
    </location>
</feature>
<evidence type="ECO:0000256" key="2">
    <source>
        <dbReference type="ARBA" id="ARBA00022475"/>
    </source>
</evidence>
<keyword evidence="2" id="KW-1003">Cell membrane</keyword>
<dbReference type="EMBL" id="SNZH01000001">
    <property type="protein sequence ID" value="TDR48886.1"/>
    <property type="molecule type" value="Genomic_DNA"/>
</dbReference>